<organism evidence="2 3">
    <name type="scientific">Cytobacillus stercorigallinarum</name>
    <dbReference type="NCBI Taxonomy" id="2762240"/>
    <lineage>
        <taxon>Bacteria</taxon>
        <taxon>Bacillati</taxon>
        <taxon>Bacillota</taxon>
        <taxon>Bacilli</taxon>
        <taxon>Bacillales</taxon>
        <taxon>Bacillaceae</taxon>
        <taxon>Cytobacillus</taxon>
    </lineage>
</organism>
<proteinExistence type="predicted"/>
<accession>A0ABR8QLP0</accession>
<evidence type="ECO:0000313" key="2">
    <source>
        <dbReference type="EMBL" id="MBD7936437.1"/>
    </source>
</evidence>
<keyword evidence="3" id="KW-1185">Reference proteome</keyword>
<sequence>MKKEVLVALTAFFLMSLSTMTAVYAGADKNEEQKTVITQEAELSGKALKETIKIKGIRYEEEAGFFKELSLEVEDNLKKSVKVDLEAGFDPRLKIIDFNDDGKKELLVKINTEDSGENAAYYLYSYQDGKLINLGVPDPVISTAQLEDNYEAVIAVENENREVTFDLAGNAKAYEKLGIYHKGKLNEPFELTVNSYSMLTPFENTKGEKGLKGMQRVTGIDHNDTIAFLQSFWIREDEKWQLMNVEILDVRNK</sequence>
<comment type="caution">
    <text evidence="2">The sequence shown here is derived from an EMBL/GenBank/DDBJ whole genome shotgun (WGS) entry which is preliminary data.</text>
</comment>
<keyword evidence="1" id="KW-0732">Signal</keyword>
<name>A0ABR8QLP0_9BACI</name>
<feature type="chain" id="PRO_5045400652" evidence="1">
    <location>
        <begin position="22"/>
        <end position="253"/>
    </location>
</feature>
<dbReference type="RefSeq" id="WP_191811678.1">
    <property type="nucleotide sequence ID" value="NZ_JACSQT010000002.1"/>
</dbReference>
<feature type="signal peptide" evidence="1">
    <location>
        <begin position="1"/>
        <end position="21"/>
    </location>
</feature>
<gene>
    <name evidence="2" type="ORF">H9655_05320</name>
</gene>
<dbReference type="Proteomes" id="UP000657931">
    <property type="component" value="Unassembled WGS sequence"/>
</dbReference>
<protein>
    <submittedName>
        <fullName evidence="2">Uncharacterized protein</fullName>
    </submittedName>
</protein>
<evidence type="ECO:0000256" key="1">
    <source>
        <dbReference type="SAM" id="SignalP"/>
    </source>
</evidence>
<dbReference type="EMBL" id="JACSQT010000002">
    <property type="protein sequence ID" value="MBD7936437.1"/>
    <property type="molecule type" value="Genomic_DNA"/>
</dbReference>
<reference evidence="2 3" key="1">
    <citation type="submission" date="2020-08" db="EMBL/GenBank/DDBJ databases">
        <title>A Genomic Blueprint of the Chicken Gut Microbiome.</title>
        <authorList>
            <person name="Gilroy R."/>
            <person name="Ravi A."/>
            <person name="Getino M."/>
            <person name="Pursley I."/>
            <person name="Horton D.L."/>
            <person name="Alikhan N.-F."/>
            <person name="Baker D."/>
            <person name="Gharbi K."/>
            <person name="Hall N."/>
            <person name="Watson M."/>
            <person name="Adriaenssens E.M."/>
            <person name="Foster-Nyarko E."/>
            <person name="Jarju S."/>
            <person name="Secka A."/>
            <person name="Antonio M."/>
            <person name="Oren A."/>
            <person name="Chaudhuri R."/>
            <person name="La Ragione R.M."/>
            <person name="Hildebrand F."/>
            <person name="Pallen M.J."/>
        </authorList>
    </citation>
    <scope>NUCLEOTIDE SEQUENCE [LARGE SCALE GENOMIC DNA]</scope>
    <source>
        <strain evidence="2 3">Sa5YUA1</strain>
    </source>
</reference>
<evidence type="ECO:0000313" key="3">
    <source>
        <dbReference type="Proteomes" id="UP000657931"/>
    </source>
</evidence>